<dbReference type="CDD" id="cd09084">
    <property type="entry name" value="EEP-2"/>
    <property type="match status" value="1"/>
</dbReference>
<name>A0ABV0A757_9FLAO</name>
<keyword evidence="9" id="KW-0472">Membrane</keyword>
<organism evidence="11 12">
    <name type="scientific">Mariniflexile soesokkakense</name>
    <dbReference type="NCBI Taxonomy" id="1343160"/>
    <lineage>
        <taxon>Bacteria</taxon>
        <taxon>Pseudomonadati</taxon>
        <taxon>Bacteroidota</taxon>
        <taxon>Flavobacteriia</taxon>
        <taxon>Flavobacteriales</taxon>
        <taxon>Flavobacteriaceae</taxon>
        <taxon>Mariniflexile</taxon>
    </lineage>
</organism>
<evidence type="ECO:0000256" key="3">
    <source>
        <dbReference type="ARBA" id="ARBA00022722"/>
    </source>
</evidence>
<keyword evidence="5" id="KW-0227">DNA damage</keyword>
<protein>
    <submittedName>
        <fullName evidence="11">Endonuclease/exonuclease/phosphatase family protein</fullName>
    </submittedName>
</protein>
<evidence type="ECO:0000313" key="11">
    <source>
        <dbReference type="EMBL" id="MEN3322893.1"/>
    </source>
</evidence>
<evidence type="ECO:0000256" key="1">
    <source>
        <dbReference type="ARBA" id="ARBA00001936"/>
    </source>
</evidence>
<sequence>MKKNFYLGQGSSMKKLSTINKIIYVINILVAIVLLLAYALPFLSPRAFSVLSVLSLGVPFLILCNVLFFLYWLIGIRKQLFISLVVLVIGQMVFGSLYKFSASKKVENPNNIKVMNFNVRLFNLYDWIPEKNIETKIVDFVKTEAPDILCVQDYRPNPDANFSFYKYKFEKVSGKKILTGQAIFSKFPIINSGSLEFPNTYNNAIFADVVKGKDTIRVYNLHLQSLKIDTDVEKLKQESTSRIFKQVENTFKRQQFQSEIFLEHKKQCHFKTIVCGDFNNTAYSYVYRKIKGDLNDTFKEAGNGFGRTYEFKFFPVRIDYIFSDKAFSVNGFKSYNQHYSDHYPLMATLSLDGE</sequence>
<keyword evidence="9" id="KW-0812">Transmembrane</keyword>
<keyword evidence="8" id="KW-0234">DNA repair</keyword>
<dbReference type="SUPFAM" id="SSF56219">
    <property type="entry name" value="DNase I-like"/>
    <property type="match status" value="1"/>
</dbReference>
<keyword evidence="7" id="KW-0460">Magnesium</keyword>
<feature type="transmembrane region" description="Helical" evidence="9">
    <location>
        <begin position="80"/>
        <end position="98"/>
    </location>
</feature>
<dbReference type="PANTHER" id="PTHR15822:SF4">
    <property type="entry name" value="TYROSYL-DNA PHOSPHODIESTERASE 2"/>
    <property type="match status" value="1"/>
</dbReference>
<feature type="domain" description="Endonuclease/exonuclease/phosphatase" evidence="10">
    <location>
        <begin position="116"/>
        <end position="342"/>
    </location>
</feature>
<keyword evidence="3" id="KW-0540">Nuclease</keyword>
<evidence type="ECO:0000313" key="12">
    <source>
        <dbReference type="Proteomes" id="UP001416393"/>
    </source>
</evidence>
<dbReference type="InterPro" id="IPR005135">
    <property type="entry name" value="Endo/exonuclease/phosphatase"/>
</dbReference>
<comment type="caution">
    <text evidence="11">The sequence shown here is derived from an EMBL/GenBank/DDBJ whole genome shotgun (WGS) entry which is preliminary data.</text>
</comment>
<reference evidence="11 12" key="1">
    <citation type="submission" date="2024-01" db="EMBL/GenBank/DDBJ databases">
        <title>Mariniflexile litorale sp. nov., isolated from the shallow sediments of the Sea of Japan.</title>
        <authorList>
            <person name="Romanenko L."/>
            <person name="Bystritskaya E."/>
            <person name="Isaeva M."/>
        </authorList>
    </citation>
    <scope>NUCLEOTIDE SEQUENCE [LARGE SCALE GENOMIC DNA]</scope>
    <source>
        <strain evidence="11 12">KCTC 32427</strain>
    </source>
</reference>
<keyword evidence="12" id="KW-1185">Reference proteome</keyword>
<evidence type="ECO:0000256" key="5">
    <source>
        <dbReference type="ARBA" id="ARBA00022763"/>
    </source>
</evidence>
<evidence type="ECO:0000256" key="2">
    <source>
        <dbReference type="ARBA" id="ARBA00001946"/>
    </source>
</evidence>
<proteinExistence type="predicted"/>
<dbReference type="Pfam" id="PF03372">
    <property type="entry name" value="Exo_endo_phos"/>
    <property type="match status" value="1"/>
</dbReference>
<feature type="transmembrane region" description="Helical" evidence="9">
    <location>
        <begin position="21"/>
        <end position="41"/>
    </location>
</feature>
<evidence type="ECO:0000256" key="6">
    <source>
        <dbReference type="ARBA" id="ARBA00022801"/>
    </source>
</evidence>
<evidence type="ECO:0000259" key="10">
    <source>
        <dbReference type="Pfam" id="PF03372"/>
    </source>
</evidence>
<keyword evidence="6" id="KW-0378">Hydrolase</keyword>
<comment type="cofactor">
    <cofactor evidence="2">
        <name>Mg(2+)</name>
        <dbReference type="ChEBI" id="CHEBI:18420"/>
    </cofactor>
</comment>
<evidence type="ECO:0000256" key="9">
    <source>
        <dbReference type="SAM" id="Phobius"/>
    </source>
</evidence>
<evidence type="ECO:0000256" key="4">
    <source>
        <dbReference type="ARBA" id="ARBA00022723"/>
    </source>
</evidence>
<dbReference type="GO" id="GO:0004519">
    <property type="term" value="F:endonuclease activity"/>
    <property type="evidence" value="ECO:0007669"/>
    <property type="project" value="UniProtKB-KW"/>
</dbReference>
<keyword evidence="11" id="KW-0255">Endonuclease</keyword>
<feature type="transmembrane region" description="Helical" evidence="9">
    <location>
        <begin position="47"/>
        <end position="73"/>
    </location>
</feature>
<dbReference type="InterPro" id="IPR051547">
    <property type="entry name" value="TDP2-like"/>
</dbReference>
<evidence type="ECO:0000256" key="8">
    <source>
        <dbReference type="ARBA" id="ARBA00023204"/>
    </source>
</evidence>
<keyword evidence="4" id="KW-0479">Metal-binding</keyword>
<dbReference type="InterPro" id="IPR036691">
    <property type="entry name" value="Endo/exonu/phosph_ase_sf"/>
</dbReference>
<dbReference type="RefSeq" id="WP_346240451.1">
    <property type="nucleotide sequence ID" value="NZ_JAZHYP010000002.1"/>
</dbReference>
<dbReference type="Gene3D" id="3.60.10.10">
    <property type="entry name" value="Endonuclease/exonuclease/phosphatase"/>
    <property type="match status" value="1"/>
</dbReference>
<keyword evidence="9" id="KW-1133">Transmembrane helix</keyword>
<gene>
    <name evidence="11" type="ORF">VP395_04085</name>
</gene>
<dbReference type="Proteomes" id="UP001416393">
    <property type="component" value="Unassembled WGS sequence"/>
</dbReference>
<dbReference type="PANTHER" id="PTHR15822">
    <property type="entry name" value="TRAF AND TNF RECEPTOR-ASSOCIATED PROTEIN"/>
    <property type="match status" value="1"/>
</dbReference>
<dbReference type="EMBL" id="JAZHYP010000002">
    <property type="protein sequence ID" value="MEN3322893.1"/>
    <property type="molecule type" value="Genomic_DNA"/>
</dbReference>
<evidence type="ECO:0000256" key="7">
    <source>
        <dbReference type="ARBA" id="ARBA00022842"/>
    </source>
</evidence>
<accession>A0ABV0A757</accession>
<comment type="cofactor">
    <cofactor evidence="1">
        <name>Mn(2+)</name>
        <dbReference type="ChEBI" id="CHEBI:29035"/>
    </cofactor>
</comment>